<name>D5A876_PICSI</name>
<dbReference type="EMBL" id="BT122358">
    <property type="protein sequence ID" value="ADE75745.1"/>
    <property type="molecule type" value="mRNA"/>
</dbReference>
<evidence type="ECO:0000313" key="1">
    <source>
        <dbReference type="EMBL" id="ADE75745.1"/>
    </source>
</evidence>
<reference evidence="1" key="1">
    <citation type="submission" date="2010-04" db="EMBL/GenBank/DDBJ databases">
        <authorList>
            <person name="Reid K.E."/>
            <person name="Liao N."/>
            <person name="Chan S."/>
            <person name="Docking R."/>
            <person name="Taylor G."/>
            <person name="Moore R."/>
            <person name="Mayo M."/>
            <person name="Munro S."/>
            <person name="King J."/>
            <person name="Yanchuk A."/>
            <person name="Holt R."/>
            <person name="Jones S."/>
            <person name="Marra M."/>
            <person name="Ritland C.E."/>
            <person name="Ritland K."/>
            <person name="Bohlmann J."/>
        </authorList>
    </citation>
    <scope>NUCLEOTIDE SEQUENCE</scope>
    <source>
        <tissue evidence="1">Buds collected with no treatment. Collection October 2007</tissue>
    </source>
</reference>
<protein>
    <submittedName>
        <fullName evidence="1">Uncharacterized protein</fullName>
    </submittedName>
</protein>
<proteinExistence type="evidence at transcript level"/>
<dbReference type="OMA" id="NAFHTIF"/>
<dbReference type="AlphaFoldDB" id="D5A876"/>
<accession>D5A876</accession>
<sequence length="179" mass="20269">MEWEWFLVAVEWRDIMQGCGQILYGEEMGMVEEWVNQAMERMRDQSMLMLRKTMREEGGPVFNGLEIAALKMIKWALLKRDSGITGKQTGVGGGIGIGTMKELDIMINGRGGVIGKAKGLRGQEASPMLWKKQTGMPFLEKQSMLRGDTRDMNAFHTIFATSGILFGEFCFIARKTWYL</sequence>
<organism evidence="1">
    <name type="scientific">Picea sitchensis</name>
    <name type="common">Sitka spruce</name>
    <name type="synonym">Pinus sitchensis</name>
    <dbReference type="NCBI Taxonomy" id="3332"/>
    <lineage>
        <taxon>Eukaryota</taxon>
        <taxon>Viridiplantae</taxon>
        <taxon>Streptophyta</taxon>
        <taxon>Embryophyta</taxon>
        <taxon>Tracheophyta</taxon>
        <taxon>Spermatophyta</taxon>
        <taxon>Pinopsida</taxon>
        <taxon>Pinidae</taxon>
        <taxon>Conifers I</taxon>
        <taxon>Pinales</taxon>
        <taxon>Pinaceae</taxon>
        <taxon>Picea</taxon>
    </lineage>
</organism>